<gene>
    <name evidence="3" type="ORF">GCM10010470_10820</name>
</gene>
<dbReference type="RefSeq" id="WP_344678278.1">
    <property type="nucleotide sequence ID" value="NZ_BAAAUX010000005.1"/>
</dbReference>
<name>A0ABN3V5F7_9PSEU</name>
<keyword evidence="1" id="KW-0808">Transferase</keyword>
<keyword evidence="4" id="KW-1185">Reference proteome</keyword>
<dbReference type="InterPro" id="IPR016181">
    <property type="entry name" value="Acyl_CoA_acyltransferase"/>
</dbReference>
<protein>
    <submittedName>
        <fullName evidence="3">GNAT family N-acetyltransferase</fullName>
    </submittedName>
</protein>
<accession>A0ABN3V5F7</accession>
<comment type="caution">
    <text evidence="3">The sequence shown here is derived from an EMBL/GenBank/DDBJ whole genome shotgun (WGS) entry which is preliminary data.</text>
</comment>
<dbReference type="Gene3D" id="3.40.630.30">
    <property type="match status" value="1"/>
</dbReference>
<proteinExistence type="predicted"/>
<dbReference type="PANTHER" id="PTHR13947">
    <property type="entry name" value="GNAT FAMILY N-ACETYLTRANSFERASE"/>
    <property type="match status" value="1"/>
</dbReference>
<reference evidence="3 4" key="1">
    <citation type="journal article" date="2019" name="Int. J. Syst. Evol. Microbiol.">
        <title>The Global Catalogue of Microorganisms (GCM) 10K type strain sequencing project: providing services to taxonomists for standard genome sequencing and annotation.</title>
        <authorList>
            <consortium name="The Broad Institute Genomics Platform"/>
            <consortium name="The Broad Institute Genome Sequencing Center for Infectious Disease"/>
            <person name="Wu L."/>
            <person name="Ma J."/>
        </authorList>
    </citation>
    <scope>NUCLEOTIDE SEQUENCE [LARGE SCALE GENOMIC DNA]</scope>
    <source>
        <strain evidence="3 4">JCM 9383</strain>
    </source>
</reference>
<dbReference type="Pfam" id="PF00583">
    <property type="entry name" value="Acetyltransf_1"/>
    <property type="match status" value="1"/>
</dbReference>
<dbReference type="InterPro" id="IPR050769">
    <property type="entry name" value="NAT_camello-type"/>
</dbReference>
<evidence type="ECO:0000259" key="2">
    <source>
        <dbReference type="PROSITE" id="PS51186"/>
    </source>
</evidence>
<dbReference type="PROSITE" id="PS51186">
    <property type="entry name" value="GNAT"/>
    <property type="match status" value="1"/>
</dbReference>
<feature type="domain" description="N-acetyltransferase" evidence="2">
    <location>
        <begin position="1"/>
        <end position="164"/>
    </location>
</feature>
<evidence type="ECO:0000313" key="3">
    <source>
        <dbReference type="EMBL" id="GAA2779061.1"/>
    </source>
</evidence>
<dbReference type="InterPro" id="IPR000182">
    <property type="entry name" value="GNAT_dom"/>
</dbReference>
<dbReference type="CDD" id="cd04301">
    <property type="entry name" value="NAT_SF"/>
    <property type="match status" value="1"/>
</dbReference>
<dbReference type="SUPFAM" id="SSF55729">
    <property type="entry name" value="Acyl-CoA N-acyltransferases (Nat)"/>
    <property type="match status" value="1"/>
</dbReference>
<dbReference type="Proteomes" id="UP001500979">
    <property type="component" value="Unassembled WGS sequence"/>
</dbReference>
<organism evidence="3 4">
    <name type="scientific">Saccharopolyspora taberi</name>
    <dbReference type="NCBI Taxonomy" id="60895"/>
    <lineage>
        <taxon>Bacteria</taxon>
        <taxon>Bacillati</taxon>
        <taxon>Actinomycetota</taxon>
        <taxon>Actinomycetes</taxon>
        <taxon>Pseudonocardiales</taxon>
        <taxon>Pseudonocardiaceae</taxon>
        <taxon>Saccharopolyspora</taxon>
    </lineage>
</organism>
<sequence length="166" mass="17883">MIRTARPEEFEAVGEVTVRAFLDGGHLSAASEYRQTLLDVAARAAEAEVLVSVEGDKVLGTVTVADGGTAYADIAAPGELEFRMLAVAPEAAGKGVGTALVRAVIARARTLGRERVVLSSQQSMTIAHGLYRRFGFERTPKRDWEPVPHLRLVTFGLELIDRARPA</sequence>
<dbReference type="EMBL" id="BAAAUX010000005">
    <property type="protein sequence ID" value="GAA2779061.1"/>
    <property type="molecule type" value="Genomic_DNA"/>
</dbReference>
<evidence type="ECO:0000256" key="1">
    <source>
        <dbReference type="ARBA" id="ARBA00022679"/>
    </source>
</evidence>
<dbReference type="PANTHER" id="PTHR13947:SF37">
    <property type="entry name" value="LD18367P"/>
    <property type="match status" value="1"/>
</dbReference>
<evidence type="ECO:0000313" key="4">
    <source>
        <dbReference type="Proteomes" id="UP001500979"/>
    </source>
</evidence>